<proteinExistence type="predicted"/>
<organism evidence="1 2">
    <name type="scientific">Kipferlia bialata</name>
    <dbReference type="NCBI Taxonomy" id="797122"/>
    <lineage>
        <taxon>Eukaryota</taxon>
        <taxon>Metamonada</taxon>
        <taxon>Carpediemonas-like organisms</taxon>
        <taxon>Kipferlia</taxon>
    </lineage>
</organism>
<keyword evidence="2" id="KW-1185">Reference proteome</keyword>
<accession>A0A391NYG0</accession>
<protein>
    <submittedName>
        <fullName evidence="1">Uncharacterized protein</fullName>
    </submittedName>
</protein>
<dbReference type="EMBL" id="BDIP01003705">
    <property type="protein sequence ID" value="GCA63479.1"/>
    <property type="molecule type" value="Genomic_DNA"/>
</dbReference>
<evidence type="ECO:0000313" key="1">
    <source>
        <dbReference type="EMBL" id="GCA63479.1"/>
    </source>
</evidence>
<reference evidence="1 2" key="1">
    <citation type="journal article" date="2018" name="PLoS ONE">
        <title>The draft genome of Kipferlia bialata reveals reductive genome evolution in fornicate parasites.</title>
        <authorList>
            <person name="Tanifuji G."/>
            <person name="Takabayashi S."/>
            <person name="Kume K."/>
            <person name="Takagi M."/>
            <person name="Nakayama T."/>
            <person name="Kamikawa R."/>
            <person name="Inagaki Y."/>
            <person name="Hashimoto T."/>
        </authorList>
    </citation>
    <scope>NUCLEOTIDE SEQUENCE [LARGE SCALE GENOMIC DNA]</scope>
    <source>
        <strain evidence="1">NY0173</strain>
    </source>
</reference>
<comment type="caution">
    <text evidence="1">The sequence shown here is derived from an EMBL/GenBank/DDBJ whole genome shotgun (WGS) entry which is preliminary data.</text>
</comment>
<gene>
    <name evidence="1" type="ORF">KIPB_010188</name>
</gene>
<dbReference type="Proteomes" id="UP000265618">
    <property type="component" value="Unassembled WGS sequence"/>
</dbReference>
<name>A0A391NYG0_9EUKA</name>
<sequence length="240" mass="26072">MIECDTVDIPGDALQGTGAAPCVLNGVLYYIGSVPNNIGSTVGALTLDTYEPVAVPHFPPTPADLAIFAVDGYVVVLQALPGNRTGTLAFSPERPGLGWVSRGVFCSLLDDKIVTVCGSTAYAFFRSRLCGFTLREGWKYCQNGRMLYSFIFGHTQTHVIAVTAIVDAERFHGIGISAYDTVSEQWQRWGPVPNTMGFFCVNLFLPSMTLALMCPDDTTTLCYTDPAYVYPDCNMGWACM</sequence>
<evidence type="ECO:0000313" key="2">
    <source>
        <dbReference type="Proteomes" id="UP000265618"/>
    </source>
</evidence>
<dbReference type="AlphaFoldDB" id="A0A391NYG0"/>